<feature type="domain" description="N-acetyltransferase" evidence="1">
    <location>
        <begin position="2"/>
        <end position="162"/>
    </location>
</feature>
<dbReference type="Proteomes" id="UP001500063">
    <property type="component" value="Unassembled WGS sequence"/>
</dbReference>
<dbReference type="EMBL" id="BAAABW010000024">
    <property type="protein sequence ID" value="GAA0361042.1"/>
    <property type="molecule type" value="Genomic_DNA"/>
</dbReference>
<accession>A0ABN0XCX0</accession>
<sequence length="177" mass="20277">MFAMRLATAADAPAVENLILARCAWMDGQGIPSWRESVADLVRQTENADDDMWVLEEDSGRIIGCTTVQEQTPPWEWTERELSEPADYLYTTVTDPAYRRRKPGTVIALWAVDRAAREGKEWVRRGCHFRGLVNYYGTQGFTLVHVVRRTNSRVYLMARRAEPIVDLDQKFKALGQL</sequence>
<proteinExistence type="predicted"/>
<dbReference type="InterPro" id="IPR000182">
    <property type="entry name" value="GNAT_dom"/>
</dbReference>
<organism evidence="2 3">
    <name type="scientific">Streptomyces blastmyceticus</name>
    <dbReference type="NCBI Taxonomy" id="68180"/>
    <lineage>
        <taxon>Bacteria</taxon>
        <taxon>Bacillati</taxon>
        <taxon>Actinomycetota</taxon>
        <taxon>Actinomycetes</taxon>
        <taxon>Kitasatosporales</taxon>
        <taxon>Streptomycetaceae</taxon>
        <taxon>Streptomyces</taxon>
    </lineage>
</organism>
<evidence type="ECO:0000313" key="3">
    <source>
        <dbReference type="Proteomes" id="UP001500063"/>
    </source>
</evidence>
<evidence type="ECO:0000259" key="1">
    <source>
        <dbReference type="PROSITE" id="PS51186"/>
    </source>
</evidence>
<name>A0ABN0XCX0_9ACTN</name>
<keyword evidence="3" id="KW-1185">Reference proteome</keyword>
<dbReference type="InterPro" id="IPR016181">
    <property type="entry name" value="Acyl_CoA_acyltransferase"/>
</dbReference>
<comment type="caution">
    <text evidence="2">The sequence shown here is derived from an EMBL/GenBank/DDBJ whole genome shotgun (WGS) entry which is preliminary data.</text>
</comment>
<dbReference type="SUPFAM" id="SSF55729">
    <property type="entry name" value="Acyl-CoA N-acyltransferases (Nat)"/>
    <property type="match status" value="1"/>
</dbReference>
<dbReference type="Pfam" id="PF00583">
    <property type="entry name" value="Acetyltransf_1"/>
    <property type="match status" value="1"/>
</dbReference>
<dbReference type="PROSITE" id="PS51186">
    <property type="entry name" value="GNAT"/>
    <property type="match status" value="1"/>
</dbReference>
<dbReference type="Gene3D" id="3.40.630.30">
    <property type="match status" value="1"/>
</dbReference>
<gene>
    <name evidence="2" type="ORF">GCM10010319_43210</name>
</gene>
<evidence type="ECO:0000313" key="2">
    <source>
        <dbReference type="EMBL" id="GAA0361042.1"/>
    </source>
</evidence>
<reference evidence="2 3" key="1">
    <citation type="journal article" date="2019" name="Int. J. Syst. Evol. Microbiol.">
        <title>The Global Catalogue of Microorganisms (GCM) 10K type strain sequencing project: providing services to taxonomists for standard genome sequencing and annotation.</title>
        <authorList>
            <consortium name="The Broad Institute Genomics Platform"/>
            <consortium name="The Broad Institute Genome Sequencing Center for Infectious Disease"/>
            <person name="Wu L."/>
            <person name="Ma J."/>
        </authorList>
    </citation>
    <scope>NUCLEOTIDE SEQUENCE [LARGE SCALE GENOMIC DNA]</scope>
    <source>
        <strain evidence="2 3">JCM 4565</strain>
    </source>
</reference>
<protein>
    <recommendedName>
        <fullName evidence="1">N-acetyltransferase domain-containing protein</fullName>
    </recommendedName>
</protein>